<comment type="caution">
    <text evidence="1">The sequence shown here is derived from an EMBL/GenBank/DDBJ whole genome shotgun (WGS) entry which is preliminary data.</text>
</comment>
<evidence type="ECO:0000313" key="1">
    <source>
        <dbReference type="EMBL" id="KAH7990592.1"/>
    </source>
</evidence>
<protein>
    <submittedName>
        <fullName evidence="1">Uncharacterized protein</fullName>
    </submittedName>
</protein>
<name>A0ACB8EEB1_9SAUR</name>
<organism evidence="1 2">
    <name type="scientific">Sphaerodactylus townsendi</name>
    <dbReference type="NCBI Taxonomy" id="933632"/>
    <lineage>
        <taxon>Eukaryota</taxon>
        <taxon>Metazoa</taxon>
        <taxon>Chordata</taxon>
        <taxon>Craniata</taxon>
        <taxon>Vertebrata</taxon>
        <taxon>Euteleostomi</taxon>
        <taxon>Lepidosauria</taxon>
        <taxon>Squamata</taxon>
        <taxon>Bifurcata</taxon>
        <taxon>Gekkota</taxon>
        <taxon>Sphaerodactylidae</taxon>
        <taxon>Sphaerodactylus</taxon>
    </lineage>
</organism>
<keyword evidence="2" id="KW-1185">Reference proteome</keyword>
<dbReference type="Proteomes" id="UP000827872">
    <property type="component" value="Linkage Group LG16"/>
</dbReference>
<evidence type="ECO:0000313" key="2">
    <source>
        <dbReference type="Proteomes" id="UP000827872"/>
    </source>
</evidence>
<accession>A0ACB8EEB1</accession>
<proteinExistence type="predicted"/>
<gene>
    <name evidence="1" type="ORF">K3G42_008785</name>
</gene>
<dbReference type="EMBL" id="CM037629">
    <property type="protein sequence ID" value="KAH7990592.1"/>
    <property type="molecule type" value="Genomic_DNA"/>
</dbReference>
<sequence length="114" mass="13464">MPLWKEMRDLNKVNKWLALYIIKTFAAPLQLTVNNMRYRCMLCVWNVQEDLILVCMLAYKNLSHWKERLEHRYFTLVGEPPFKSGPLKVGSLTWACCCTQLYGPSLTPPKWLEK</sequence>
<reference evidence="1" key="1">
    <citation type="submission" date="2021-08" db="EMBL/GenBank/DDBJ databases">
        <title>The first chromosome-level gecko genome reveals the dynamic sex chromosomes of Neotropical dwarf geckos (Sphaerodactylidae: Sphaerodactylus).</title>
        <authorList>
            <person name="Pinto B.J."/>
            <person name="Keating S.E."/>
            <person name="Gamble T."/>
        </authorList>
    </citation>
    <scope>NUCLEOTIDE SEQUENCE</scope>
    <source>
        <strain evidence="1">TG3544</strain>
    </source>
</reference>